<dbReference type="PROSITE" id="PS51186">
    <property type="entry name" value="GNAT"/>
    <property type="match status" value="1"/>
</dbReference>
<dbReference type="GO" id="GO:0016747">
    <property type="term" value="F:acyltransferase activity, transferring groups other than amino-acyl groups"/>
    <property type="evidence" value="ECO:0007669"/>
    <property type="project" value="InterPro"/>
</dbReference>
<dbReference type="PANTHER" id="PTHR43072:SF23">
    <property type="entry name" value="UPF0039 PROTEIN C11D3.02C"/>
    <property type="match status" value="1"/>
</dbReference>
<sequence length="165" mass="18766">MIRLATEIDIPLILAIYNQAILKTTATYDEEIHTIEEQLAWFNEKRQKEIPLIVFEEDGIVAGYGTYGPFREKSAFRYTIEHSIYVGEAHQGKGIGEKLLIELIKLAKVADYWVMIGGIDHGNPGSIHLHKKLGFTYCGTLKAVGYKFNQLLDLDYYQLDLRADA</sequence>
<dbReference type="InterPro" id="IPR016181">
    <property type="entry name" value="Acyl_CoA_acyltransferase"/>
</dbReference>
<dbReference type="Pfam" id="PF00583">
    <property type="entry name" value="Acetyltransf_1"/>
    <property type="match status" value="1"/>
</dbReference>
<keyword evidence="1" id="KW-0808">Transferase</keyword>
<comment type="caution">
    <text evidence="4">The sequence shown here is derived from an EMBL/GenBank/DDBJ whole genome shotgun (WGS) entry which is preliminary data.</text>
</comment>
<dbReference type="Gene3D" id="3.40.630.30">
    <property type="match status" value="1"/>
</dbReference>
<evidence type="ECO:0000259" key="3">
    <source>
        <dbReference type="PROSITE" id="PS51186"/>
    </source>
</evidence>
<dbReference type="CDD" id="cd04301">
    <property type="entry name" value="NAT_SF"/>
    <property type="match status" value="1"/>
</dbReference>
<evidence type="ECO:0000256" key="1">
    <source>
        <dbReference type="ARBA" id="ARBA00022679"/>
    </source>
</evidence>
<organism evidence="4 5">
    <name type="scientific">Carnobacterium maltaromaticum</name>
    <name type="common">Carnobacterium piscicola</name>
    <dbReference type="NCBI Taxonomy" id="2751"/>
    <lineage>
        <taxon>Bacteria</taxon>
        <taxon>Bacillati</taxon>
        <taxon>Bacillota</taxon>
        <taxon>Bacilli</taxon>
        <taxon>Lactobacillales</taxon>
        <taxon>Carnobacteriaceae</taxon>
        <taxon>Carnobacterium</taxon>
    </lineage>
</organism>
<evidence type="ECO:0000313" key="5">
    <source>
        <dbReference type="Proteomes" id="UP001290462"/>
    </source>
</evidence>
<reference evidence="4" key="1">
    <citation type="submission" date="2023-08" db="EMBL/GenBank/DDBJ databases">
        <title>Genomic characterization of piscicolin 126 produced by Carnobacterium maltaromaticum CM22 strain isolated from salmon (Salmo salar).</title>
        <authorList>
            <person name="Gonzalez-Gragera E."/>
            <person name="Garcia-Lopez J.D."/>
            <person name="Teso-Perez C."/>
            <person name="Gimenez-Hernandez I."/>
            <person name="Peralta-Sanchez J.M."/>
            <person name="Valdivia E."/>
            <person name="Montalban-Lopez M."/>
            <person name="Martin-Platero A.M."/>
            <person name="Banos A."/>
            <person name="Martinez-Bueno M."/>
        </authorList>
    </citation>
    <scope>NUCLEOTIDE SEQUENCE</scope>
    <source>
        <strain evidence="4">CM22</strain>
    </source>
</reference>
<gene>
    <name evidence="4" type="ORF">RAK27_14230</name>
</gene>
<name>A0AAW9JSM4_CARML</name>
<accession>A0AAW9JSM4</accession>
<dbReference type="PANTHER" id="PTHR43072">
    <property type="entry name" value="N-ACETYLTRANSFERASE"/>
    <property type="match status" value="1"/>
</dbReference>
<dbReference type="EMBL" id="JAVBVO010000004">
    <property type="protein sequence ID" value="MDZ5759815.1"/>
    <property type="molecule type" value="Genomic_DNA"/>
</dbReference>
<evidence type="ECO:0000256" key="2">
    <source>
        <dbReference type="ARBA" id="ARBA00023315"/>
    </source>
</evidence>
<dbReference type="RefSeq" id="WP_322809441.1">
    <property type="nucleotide sequence ID" value="NZ_JAVBVO010000004.1"/>
</dbReference>
<keyword evidence="2" id="KW-0012">Acyltransferase</keyword>
<dbReference type="SUPFAM" id="SSF55729">
    <property type="entry name" value="Acyl-CoA N-acyltransferases (Nat)"/>
    <property type="match status" value="1"/>
</dbReference>
<dbReference type="InterPro" id="IPR000182">
    <property type="entry name" value="GNAT_dom"/>
</dbReference>
<feature type="domain" description="N-acetyltransferase" evidence="3">
    <location>
        <begin position="1"/>
        <end position="162"/>
    </location>
</feature>
<proteinExistence type="predicted"/>
<protein>
    <submittedName>
        <fullName evidence="4">N-acetyltransferase family protein</fullName>
    </submittedName>
</protein>
<evidence type="ECO:0000313" key="4">
    <source>
        <dbReference type="EMBL" id="MDZ5759815.1"/>
    </source>
</evidence>
<dbReference type="AlphaFoldDB" id="A0AAW9JSM4"/>
<dbReference type="Proteomes" id="UP001290462">
    <property type="component" value="Unassembled WGS sequence"/>
</dbReference>